<feature type="domain" description="PAS" evidence="5">
    <location>
        <begin position="132"/>
        <end position="203"/>
    </location>
</feature>
<dbReference type="Pfam" id="PF13426">
    <property type="entry name" value="PAS_9"/>
    <property type="match status" value="2"/>
</dbReference>
<evidence type="ECO:0000256" key="3">
    <source>
        <dbReference type="PROSITE-ProRule" id="PRU00169"/>
    </source>
</evidence>
<dbReference type="SUPFAM" id="SSF52172">
    <property type="entry name" value="CheY-like"/>
    <property type="match status" value="1"/>
</dbReference>
<evidence type="ECO:0000259" key="5">
    <source>
        <dbReference type="PROSITE" id="PS50112"/>
    </source>
</evidence>
<dbReference type="InterPro" id="IPR029787">
    <property type="entry name" value="Nucleotide_cyclase"/>
</dbReference>
<dbReference type="CDD" id="cd01949">
    <property type="entry name" value="GGDEF"/>
    <property type="match status" value="1"/>
</dbReference>
<evidence type="ECO:0000313" key="8">
    <source>
        <dbReference type="EMBL" id="SFP99815.1"/>
    </source>
</evidence>
<comment type="function">
    <text evidence="2">May play the central regulatory role in sporulation. It may be an element of the effector pathway responsible for the activation of sporulation genes in response to nutritional stress. Spo0A may act in concert with spo0H (a sigma factor) to control the expression of some genes that are critical to the sporulation process.</text>
</comment>
<keyword evidence="3" id="KW-0597">Phosphoprotein</keyword>
<dbReference type="CDD" id="cd00130">
    <property type="entry name" value="PAS"/>
    <property type="match status" value="2"/>
</dbReference>
<proteinExistence type="predicted"/>
<feature type="domain" description="Response regulatory" evidence="4">
    <location>
        <begin position="9"/>
        <end position="124"/>
    </location>
</feature>
<dbReference type="InterPro" id="IPR043128">
    <property type="entry name" value="Rev_trsase/Diguanyl_cyclase"/>
</dbReference>
<organism evidence="8 9">
    <name type="scientific">Caldicoprobacter faecalis</name>
    <dbReference type="NCBI Taxonomy" id="937334"/>
    <lineage>
        <taxon>Bacteria</taxon>
        <taxon>Bacillati</taxon>
        <taxon>Bacillota</taxon>
        <taxon>Clostridia</taxon>
        <taxon>Caldicoprobacterales</taxon>
        <taxon>Caldicoprobacteraceae</taxon>
        <taxon>Caldicoprobacter</taxon>
    </lineage>
</organism>
<feature type="domain" description="GGDEF" evidence="7">
    <location>
        <begin position="415"/>
        <end position="541"/>
    </location>
</feature>
<accession>A0A1I5UX33</accession>
<dbReference type="NCBIfam" id="TIGR00254">
    <property type="entry name" value="GGDEF"/>
    <property type="match status" value="1"/>
</dbReference>
<dbReference type="PROSITE" id="PS50887">
    <property type="entry name" value="GGDEF"/>
    <property type="match status" value="1"/>
</dbReference>
<dbReference type="PROSITE" id="PS50110">
    <property type="entry name" value="RESPONSE_REGULATORY"/>
    <property type="match status" value="1"/>
</dbReference>
<dbReference type="SUPFAM" id="SSF55073">
    <property type="entry name" value="Nucleotide cyclase"/>
    <property type="match status" value="1"/>
</dbReference>
<dbReference type="PROSITE" id="PS50113">
    <property type="entry name" value="PAC"/>
    <property type="match status" value="2"/>
</dbReference>
<dbReference type="Proteomes" id="UP000198577">
    <property type="component" value="Unassembled WGS sequence"/>
</dbReference>
<dbReference type="CDD" id="cd17534">
    <property type="entry name" value="REC_DC-like"/>
    <property type="match status" value="1"/>
</dbReference>
<dbReference type="Pfam" id="PF00072">
    <property type="entry name" value="Response_reg"/>
    <property type="match status" value="1"/>
</dbReference>
<dbReference type="PROSITE" id="PS50112">
    <property type="entry name" value="PAS"/>
    <property type="match status" value="2"/>
</dbReference>
<gene>
    <name evidence="8" type="ORF">SAMN05444406_1091</name>
</gene>
<evidence type="ECO:0000313" key="9">
    <source>
        <dbReference type="Proteomes" id="UP000198577"/>
    </source>
</evidence>
<dbReference type="Gene3D" id="3.40.50.2300">
    <property type="match status" value="1"/>
</dbReference>
<dbReference type="GO" id="GO:0000160">
    <property type="term" value="P:phosphorelay signal transduction system"/>
    <property type="evidence" value="ECO:0007669"/>
    <property type="project" value="InterPro"/>
</dbReference>
<dbReference type="Pfam" id="PF00990">
    <property type="entry name" value="GGDEF"/>
    <property type="match status" value="1"/>
</dbReference>
<dbReference type="SMART" id="SM00086">
    <property type="entry name" value="PAC"/>
    <property type="match status" value="2"/>
</dbReference>
<dbReference type="InterPro" id="IPR001610">
    <property type="entry name" value="PAC"/>
</dbReference>
<dbReference type="InterPro" id="IPR011006">
    <property type="entry name" value="CheY-like_superfamily"/>
</dbReference>
<dbReference type="SMART" id="SM00267">
    <property type="entry name" value="GGDEF"/>
    <property type="match status" value="1"/>
</dbReference>
<dbReference type="STRING" id="937334.SAMN05444406_1091"/>
<dbReference type="InterPro" id="IPR052163">
    <property type="entry name" value="DGC-Regulatory_Protein"/>
</dbReference>
<dbReference type="SMART" id="SM00091">
    <property type="entry name" value="PAS"/>
    <property type="match status" value="2"/>
</dbReference>
<name>A0A1I5UX33_9FIRM</name>
<reference evidence="8 9" key="1">
    <citation type="submission" date="2016-10" db="EMBL/GenBank/DDBJ databases">
        <authorList>
            <person name="de Groot N.N."/>
        </authorList>
    </citation>
    <scope>NUCLEOTIDE SEQUENCE [LARGE SCALE GENOMIC DNA]</scope>
    <source>
        <strain evidence="8 9">DSM 20678</strain>
    </source>
</reference>
<dbReference type="PANTHER" id="PTHR46663">
    <property type="entry name" value="DIGUANYLATE CYCLASE DGCT-RELATED"/>
    <property type="match status" value="1"/>
</dbReference>
<evidence type="ECO:0000259" key="6">
    <source>
        <dbReference type="PROSITE" id="PS50113"/>
    </source>
</evidence>
<dbReference type="PANTHER" id="PTHR46663:SF2">
    <property type="entry name" value="GGDEF DOMAIN-CONTAINING PROTEIN"/>
    <property type="match status" value="1"/>
</dbReference>
<feature type="domain" description="PAC" evidence="6">
    <location>
        <begin position="331"/>
        <end position="383"/>
    </location>
</feature>
<dbReference type="Gene3D" id="3.30.70.270">
    <property type="match status" value="1"/>
</dbReference>
<sequence>MSEKLEKKRILLVEDSRLTAAMVADFLVKNGFEVEVVPTGEEVVQRIEEGIIPDLILMDIELAGEMDGIEAADIISKQQDVPIVFLTANTSKEIIEKIRRVKAYGFVLKDTDRIALLSTIDMAMRLHEASVYATMFERLFETSVNELYIFNPESFRFVVVNRAATSNLGYSYRELEAMTIFDINPQLDTETLREIIKGLMHGKQERVVLNTVHRRKDGSLYYVEAYLQLFEYRRSKYCMMFAVDVTERKKVEDELDESRKQYVELAQEAPIGILKCDVEGNIVYINKKALEILGSPGVEETSSINFLTFPLLVEAGLSQKLKECMENNLSQTVEKSYTSKSGKSIWLRTHIKPLLNKDGMVKGAQIIMDDITEKKEMERQLYEMSITDPLTNAYNFRYFTKKLEEEILRAQRYGESFTLIMFDIDRFKSFNDSFGHQVGDLILKATVDMVKGRIRRTDTLARWGGEEFIILLPNTKLEDAVKLAEELRQKLMQLKVGNDDSLTASFGVVEYQEGDTADSIVKRADAMMYRAKNDGRNCVRY</sequence>
<dbReference type="InterPro" id="IPR000160">
    <property type="entry name" value="GGDEF_dom"/>
</dbReference>
<dbReference type="InterPro" id="IPR035965">
    <property type="entry name" value="PAS-like_dom_sf"/>
</dbReference>
<dbReference type="NCBIfam" id="TIGR00229">
    <property type="entry name" value="sensory_box"/>
    <property type="match status" value="2"/>
</dbReference>
<dbReference type="EMBL" id="FOXR01000009">
    <property type="protein sequence ID" value="SFP99815.1"/>
    <property type="molecule type" value="Genomic_DNA"/>
</dbReference>
<dbReference type="InterPro" id="IPR000014">
    <property type="entry name" value="PAS"/>
</dbReference>
<dbReference type="SUPFAM" id="SSF55785">
    <property type="entry name" value="PYP-like sensor domain (PAS domain)"/>
    <property type="match status" value="2"/>
</dbReference>
<dbReference type="InterPro" id="IPR000700">
    <property type="entry name" value="PAS-assoc_C"/>
</dbReference>
<evidence type="ECO:0000256" key="2">
    <source>
        <dbReference type="ARBA" id="ARBA00024867"/>
    </source>
</evidence>
<dbReference type="InterPro" id="IPR001789">
    <property type="entry name" value="Sig_transdc_resp-reg_receiver"/>
</dbReference>
<dbReference type="RefSeq" id="WP_092282194.1">
    <property type="nucleotide sequence ID" value="NZ_FOXR01000009.1"/>
</dbReference>
<dbReference type="AlphaFoldDB" id="A0A1I5UX33"/>
<protein>
    <recommendedName>
        <fullName evidence="1">Stage 0 sporulation protein A homolog</fullName>
    </recommendedName>
</protein>
<feature type="domain" description="PAS" evidence="5">
    <location>
        <begin position="258"/>
        <end position="294"/>
    </location>
</feature>
<dbReference type="Gene3D" id="3.30.450.20">
    <property type="entry name" value="PAS domain"/>
    <property type="match status" value="2"/>
</dbReference>
<dbReference type="FunFam" id="3.30.70.270:FF:000001">
    <property type="entry name" value="Diguanylate cyclase domain protein"/>
    <property type="match status" value="1"/>
</dbReference>
<keyword evidence="9" id="KW-1185">Reference proteome</keyword>
<evidence type="ECO:0000256" key="1">
    <source>
        <dbReference type="ARBA" id="ARBA00018672"/>
    </source>
</evidence>
<feature type="modified residue" description="4-aspartylphosphate" evidence="3">
    <location>
        <position position="59"/>
    </location>
</feature>
<dbReference type="OrthoDB" id="9783388at2"/>
<evidence type="ECO:0000259" key="4">
    <source>
        <dbReference type="PROSITE" id="PS50110"/>
    </source>
</evidence>
<feature type="domain" description="PAC" evidence="6">
    <location>
        <begin position="202"/>
        <end position="257"/>
    </location>
</feature>
<dbReference type="SMART" id="SM00448">
    <property type="entry name" value="REC"/>
    <property type="match status" value="1"/>
</dbReference>
<evidence type="ECO:0000259" key="7">
    <source>
        <dbReference type="PROSITE" id="PS50887"/>
    </source>
</evidence>